<proteinExistence type="predicted"/>
<feature type="region of interest" description="Disordered" evidence="1">
    <location>
        <begin position="1"/>
        <end position="23"/>
    </location>
</feature>
<accession>A0A6G9D3Z7</accession>
<geneLocation type="plasmid" evidence="2 3">
    <name>plas4</name>
</geneLocation>
<dbReference type="Proteomes" id="UP000502345">
    <property type="component" value="Plasmid plas4"/>
</dbReference>
<reference evidence="2 3" key="1">
    <citation type="submission" date="2020-03" db="EMBL/GenBank/DDBJ databases">
        <title>Screen low temperature-resistant strains for efficient degradation of petroleum hydrocarbons under the low temperature.</title>
        <authorList>
            <person name="Wang Y."/>
            <person name="Chen J."/>
        </authorList>
    </citation>
    <scope>NUCLEOTIDE SEQUENCE [LARGE SCALE GENOMIC DNA]</scope>
    <source>
        <strain evidence="2 3">KB1</strain>
        <plasmid evidence="2 3">plas4</plasmid>
    </source>
</reference>
<name>A0A6G9D3Z7_RHOER</name>
<gene>
    <name evidence="2" type="ORF">G9444_6762</name>
</gene>
<organism evidence="2 3">
    <name type="scientific">Rhodococcus erythropolis</name>
    <name type="common">Arthrobacter picolinophilus</name>
    <dbReference type="NCBI Taxonomy" id="1833"/>
    <lineage>
        <taxon>Bacteria</taxon>
        <taxon>Bacillati</taxon>
        <taxon>Actinomycetota</taxon>
        <taxon>Actinomycetes</taxon>
        <taxon>Mycobacteriales</taxon>
        <taxon>Nocardiaceae</taxon>
        <taxon>Rhodococcus</taxon>
        <taxon>Rhodococcus erythropolis group</taxon>
    </lineage>
</organism>
<dbReference type="EMBL" id="CP050127">
    <property type="protein sequence ID" value="QIP44005.1"/>
    <property type="molecule type" value="Genomic_DNA"/>
</dbReference>
<evidence type="ECO:0000256" key="1">
    <source>
        <dbReference type="SAM" id="MobiDB-lite"/>
    </source>
</evidence>
<evidence type="ECO:0000313" key="3">
    <source>
        <dbReference type="Proteomes" id="UP000502345"/>
    </source>
</evidence>
<keyword evidence="2" id="KW-0614">Plasmid</keyword>
<protein>
    <submittedName>
        <fullName evidence="2">Uncharacterized protein</fullName>
    </submittedName>
</protein>
<sequence length="65" mass="6594">MGDGGEAGERLGSPGDADVGVVPLARVSSDTRSNLWDSGSSIGSDTGGIFSLRIAPNLLFSMALR</sequence>
<evidence type="ECO:0000313" key="2">
    <source>
        <dbReference type="EMBL" id="QIP44005.1"/>
    </source>
</evidence>
<dbReference type="AlphaFoldDB" id="A0A6G9D3Z7"/>